<protein>
    <submittedName>
        <fullName evidence="1">Uncharacterized protein</fullName>
    </submittedName>
</protein>
<dbReference type="AlphaFoldDB" id="A0AAI8G5J5"/>
<sequence length="102" mass="11658">MLFAQTSTEAFETESAGSTSFTDNGVTFNIISHTSTFNIVNYPATGWSGTVNDNKRIDKPISHVSNYDNPLEYHSIWTQEKYKDINLKDYYIGIKLRYSFSL</sequence>
<evidence type="ECO:0000313" key="2">
    <source>
        <dbReference type="Proteomes" id="UP000069030"/>
    </source>
</evidence>
<name>A0AAI8G5J5_9FLAO</name>
<organism evidence="1 2">
    <name type="scientific">Myroides odoratimimus</name>
    <dbReference type="NCBI Taxonomy" id="76832"/>
    <lineage>
        <taxon>Bacteria</taxon>
        <taxon>Pseudomonadati</taxon>
        <taxon>Bacteroidota</taxon>
        <taxon>Flavobacteriia</taxon>
        <taxon>Flavobacteriales</taxon>
        <taxon>Flavobacteriaceae</taxon>
        <taxon>Myroides</taxon>
    </lineage>
</organism>
<dbReference type="KEGG" id="mod:AS202_14785"/>
<dbReference type="Proteomes" id="UP000069030">
    <property type="component" value="Chromosome"/>
</dbReference>
<accession>A0AAI8G5J5</accession>
<gene>
    <name evidence="1" type="ORF">AS202_14785</name>
</gene>
<evidence type="ECO:0000313" key="1">
    <source>
        <dbReference type="EMBL" id="ALU27347.1"/>
    </source>
</evidence>
<reference evidence="1 2" key="1">
    <citation type="journal article" date="2016" name="J. Zhejiang Univ. Sci. B">
        <title>Antibiotic resistance mechanisms of Myroides sp.</title>
        <authorList>
            <person name="Hu S."/>
            <person name="Yuan S."/>
            <person name="Qu H."/>
            <person name="Jiang T."/>
            <person name="Zhou Y."/>
            <person name="Wang M."/>
            <person name="Ming D."/>
        </authorList>
    </citation>
    <scope>NUCLEOTIDE SEQUENCE [LARGE SCALE GENOMIC DNA]</scope>
    <source>
        <strain evidence="1 2">PR63039</strain>
    </source>
</reference>
<dbReference type="EMBL" id="CP013690">
    <property type="protein sequence ID" value="ALU27347.1"/>
    <property type="molecule type" value="Genomic_DNA"/>
</dbReference>
<proteinExistence type="predicted"/>